<evidence type="ECO:0000313" key="2">
    <source>
        <dbReference type="Proteomes" id="UP000238348"/>
    </source>
</evidence>
<dbReference type="EMBL" id="CP012673">
    <property type="protein sequence ID" value="AUX47916.1"/>
    <property type="molecule type" value="Genomic_DNA"/>
</dbReference>
<dbReference type="PROSITE" id="PS51257">
    <property type="entry name" value="PROKAR_LIPOPROTEIN"/>
    <property type="match status" value="1"/>
</dbReference>
<organism evidence="1 2">
    <name type="scientific">Sorangium cellulosum</name>
    <name type="common">Polyangium cellulosum</name>
    <dbReference type="NCBI Taxonomy" id="56"/>
    <lineage>
        <taxon>Bacteria</taxon>
        <taxon>Pseudomonadati</taxon>
        <taxon>Myxococcota</taxon>
        <taxon>Polyangia</taxon>
        <taxon>Polyangiales</taxon>
        <taxon>Polyangiaceae</taxon>
        <taxon>Sorangium</taxon>
    </lineage>
</organism>
<proteinExistence type="predicted"/>
<accession>A0A2L0F8L2</accession>
<name>A0A2L0F8L2_SORCE</name>
<reference evidence="1 2" key="1">
    <citation type="submission" date="2015-09" db="EMBL/GenBank/DDBJ databases">
        <title>Sorangium comparison.</title>
        <authorList>
            <person name="Zaburannyi N."/>
            <person name="Bunk B."/>
            <person name="Overmann J."/>
            <person name="Mueller R."/>
        </authorList>
    </citation>
    <scope>NUCLEOTIDE SEQUENCE [LARGE SCALE GENOMIC DNA]</scope>
    <source>
        <strain evidence="1 2">So ce26</strain>
    </source>
</reference>
<protein>
    <recommendedName>
        <fullName evidence="3">HEAT repeat domain-containing protein</fullName>
    </recommendedName>
</protein>
<dbReference type="OrthoDB" id="5482807at2"/>
<evidence type="ECO:0008006" key="3">
    <source>
        <dbReference type="Google" id="ProtNLM"/>
    </source>
</evidence>
<evidence type="ECO:0000313" key="1">
    <source>
        <dbReference type="EMBL" id="AUX47916.1"/>
    </source>
</evidence>
<dbReference type="Proteomes" id="UP000238348">
    <property type="component" value="Chromosome"/>
</dbReference>
<sequence>METVERAGRRVGAAGLLLLCLATVSAGLATSGCRVNENDIHRWESTAHGPDKLRAVLFHDKYDTALRVEAATSLIRMKPRQGRRVGIGILVETLASIAPEARQPIVAALVPSIIAELRKPPPVAEPGKPAPPDTSFPYKDAAYAMLTSDRTAIIADEGLKEGLKAALIDWAMADFEHRLVDRSQAYGMEQLLRLIGPTAVAGLPKLMTRDATRLDQMASLVAEHGDAATKEAASANLVAIAQFVSSDEWTKLKKPELEAANAASKLTPTEKQFEAQLAQYQEEEIFRVFGSMKKLGGRPSVDFLLGFAANKDQPEKRRQAALAALEGRLDRSNPSDIQRILEIATADAPDVVLDQAFRRVSEMPRELVVDKLYGLFRTDKWKIRRTAATTILKMSTVKHIDEFLGRLPEPKGFAMPEALTYGAYFGDLKEGSPLEALKKHFTAGPAPARASAIAYYFTYGTTADLPAVKPLEGDTTRAPVCEADPDCKWACEVPKEGSNERELRDVKTIGEFVQLCVVPAMQQRQPEREKGEKK</sequence>
<gene>
    <name evidence="1" type="ORF">SOCE26_094420</name>
</gene>
<dbReference type="AlphaFoldDB" id="A0A2L0F8L2"/>